<evidence type="ECO:0000313" key="1">
    <source>
        <dbReference type="EMBL" id="SCB67371.1"/>
    </source>
</evidence>
<organism evidence="1 2">
    <name type="scientific">Bacillus mycoides</name>
    <dbReference type="NCBI Taxonomy" id="1405"/>
    <lineage>
        <taxon>Bacteria</taxon>
        <taxon>Bacillati</taxon>
        <taxon>Bacillota</taxon>
        <taxon>Bacilli</taxon>
        <taxon>Bacillales</taxon>
        <taxon>Bacillaceae</taxon>
        <taxon>Bacillus</taxon>
        <taxon>Bacillus cereus group</taxon>
    </lineage>
</organism>
<evidence type="ECO:0000313" key="2">
    <source>
        <dbReference type="Proteomes" id="UP000195696"/>
    </source>
</evidence>
<sequence length="306" mass="35398">MNNEVRSSYLEGQERQVHFEVDEAKYQEFKRLAEELGIDYTNKEAKAKQLDGLSRKKAIKRQQEANYDTRHWSIQLASGHLQLERVPLEVKGLVLVLSSLLKPKSKGKLTGRGLKGLSLNEIADKLNRPINTLRPLLKEAELYGLIHSVKVGKENNYFIETEYYQCGKSKEAEDFIKVFQTKMLAIAQDKKLNFTDLGILSVLLNHMHYESHIICEDPTSPLYSEMKVWRPQNIADKLLLNIQVVRRTLRKFNNEGITVEMKAYGIKTVILNPESFSRSKLKIDMDKLKEVANREKGNLTRKNYFK</sequence>
<proteinExistence type="predicted"/>
<dbReference type="Proteomes" id="UP000195696">
    <property type="component" value="Unassembled WGS sequence"/>
</dbReference>
<reference evidence="1 2" key="1">
    <citation type="submission" date="2016-08" db="EMBL/GenBank/DDBJ databases">
        <authorList>
            <person name="Seilhamer J.J."/>
        </authorList>
    </citation>
    <scope>NUCLEOTIDE SEQUENCE [LARGE SCALE GENOMIC DNA]</scope>
    <source>
        <strain evidence="1 2">SDA_GO95</strain>
    </source>
</reference>
<protein>
    <submittedName>
        <fullName evidence="1">Uncharacterized protein</fullName>
    </submittedName>
</protein>
<gene>
    <name evidence="1" type="ORF">BWGO95_01494</name>
</gene>
<dbReference type="EMBL" id="FMAK01000026">
    <property type="protein sequence ID" value="SCB67371.1"/>
    <property type="molecule type" value="Genomic_DNA"/>
</dbReference>
<name>A0A1G4EL27_BACMY</name>
<dbReference type="RefSeq" id="WP_088098882.1">
    <property type="nucleotide sequence ID" value="NZ_FMAK01000026.1"/>
</dbReference>
<accession>A0A1G4EL27</accession>
<dbReference type="AlphaFoldDB" id="A0A1G4EL27"/>